<reference evidence="1 2" key="1">
    <citation type="submission" date="2023-07" db="EMBL/GenBank/DDBJ databases">
        <authorList>
            <person name="Peeters C."/>
        </authorList>
    </citation>
    <scope>NUCLEOTIDE SEQUENCE [LARGE SCALE GENOMIC DNA]</scope>
    <source>
        <strain evidence="1 2">LMG 18091</strain>
    </source>
</reference>
<dbReference type="Proteomes" id="UP001189915">
    <property type="component" value="Unassembled WGS sequence"/>
</dbReference>
<dbReference type="EMBL" id="CATWAF010000005">
    <property type="protein sequence ID" value="CAJ0702369.1"/>
    <property type="molecule type" value="Genomic_DNA"/>
</dbReference>
<sequence length="66" mass="7470">MLANPNLRALIRITPMHLHGKQNMAQAANRVVRRAQLQNARFRVKMAQAALENLRELENHSAAAKD</sequence>
<name>A0AAD2B553_9RALS</name>
<evidence type="ECO:0000313" key="1">
    <source>
        <dbReference type="EMBL" id="CAJ0702369.1"/>
    </source>
</evidence>
<accession>A0AAD2B553</accession>
<evidence type="ECO:0000313" key="2">
    <source>
        <dbReference type="Proteomes" id="UP001189915"/>
    </source>
</evidence>
<comment type="caution">
    <text evidence="1">The sequence shown here is derived from an EMBL/GenBank/DDBJ whole genome shotgun (WGS) entry which is preliminary data.</text>
</comment>
<dbReference type="RefSeq" id="WP_232039615.1">
    <property type="nucleotide sequence ID" value="NZ_CATWAF010000005.1"/>
</dbReference>
<protein>
    <submittedName>
        <fullName evidence="1">Uncharacterized protein</fullName>
    </submittedName>
</protein>
<keyword evidence="2" id="KW-1185">Reference proteome</keyword>
<dbReference type="AlphaFoldDB" id="A0AAD2B553"/>
<gene>
    <name evidence="1" type="ORF">LMG18091_03668</name>
</gene>
<proteinExistence type="predicted"/>
<organism evidence="1 2">
    <name type="scientific">Ralstonia wenshanensis</name>
    <dbReference type="NCBI Taxonomy" id="2842456"/>
    <lineage>
        <taxon>Bacteria</taxon>
        <taxon>Pseudomonadati</taxon>
        <taxon>Pseudomonadota</taxon>
        <taxon>Betaproteobacteria</taxon>
        <taxon>Burkholderiales</taxon>
        <taxon>Burkholderiaceae</taxon>
        <taxon>Ralstonia</taxon>
    </lineage>
</organism>